<evidence type="ECO:0000313" key="3">
    <source>
        <dbReference type="EMBL" id="MFC5971715.1"/>
    </source>
</evidence>
<feature type="region of interest" description="Disordered" evidence="1">
    <location>
        <begin position="1"/>
        <end position="37"/>
    </location>
</feature>
<keyword evidence="4" id="KW-1185">Reference proteome</keyword>
<organism evidence="3 4">
    <name type="scientific">Halomarina salina</name>
    <dbReference type="NCBI Taxonomy" id="1872699"/>
    <lineage>
        <taxon>Archaea</taxon>
        <taxon>Methanobacteriati</taxon>
        <taxon>Methanobacteriota</taxon>
        <taxon>Stenosarchaea group</taxon>
        <taxon>Halobacteria</taxon>
        <taxon>Halobacteriales</taxon>
        <taxon>Natronomonadaceae</taxon>
        <taxon>Halomarina</taxon>
    </lineage>
</organism>
<dbReference type="Pfam" id="PF26226">
    <property type="entry name" value="DUF8052"/>
    <property type="match status" value="1"/>
</dbReference>
<evidence type="ECO:0000256" key="1">
    <source>
        <dbReference type="SAM" id="MobiDB-lite"/>
    </source>
</evidence>
<dbReference type="AlphaFoldDB" id="A0ABD5RN36"/>
<dbReference type="EMBL" id="JBHSQH010000001">
    <property type="protein sequence ID" value="MFC5971715.1"/>
    <property type="molecule type" value="Genomic_DNA"/>
</dbReference>
<evidence type="ECO:0000259" key="2">
    <source>
        <dbReference type="Pfam" id="PF26226"/>
    </source>
</evidence>
<dbReference type="InterPro" id="IPR058365">
    <property type="entry name" value="DUF8052"/>
</dbReference>
<comment type="caution">
    <text evidence="3">The sequence shown here is derived from an EMBL/GenBank/DDBJ whole genome shotgun (WGS) entry which is preliminary data.</text>
</comment>
<dbReference type="Proteomes" id="UP001596099">
    <property type="component" value="Unassembled WGS sequence"/>
</dbReference>
<proteinExistence type="predicted"/>
<reference evidence="3 4" key="1">
    <citation type="journal article" date="2019" name="Int. J. Syst. Evol. Microbiol.">
        <title>The Global Catalogue of Microorganisms (GCM) 10K type strain sequencing project: providing services to taxonomists for standard genome sequencing and annotation.</title>
        <authorList>
            <consortium name="The Broad Institute Genomics Platform"/>
            <consortium name="The Broad Institute Genome Sequencing Center for Infectious Disease"/>
            <person name="Wu L."/>
            <person name="Ma J."/>
        </authorList>
    </citation>
    <scope>NUCLEOTIDE SEQUENCE [LARGE SCALE GENOMIC DNA]</scope>
    <source>
        <strain evidence="3 4">CGMCC 1.12543</strain>
    </source>
</reference>
<name>A0ABD5RN36_9EURY</name>
<accession>A0ABD5RN36</accession>
<evidence type="ECO:0000313" key="4">
    <source>
        <dbReference type="Proteomes" id="UP001596099"/>
    </source>
</evidence>
<sequence>MTAEGTTDDPTDHPSDDPVSDGPAGDDSPRERPTWEDPYLDGVAARLQFNYDLARDERVRGVRFPLYGRLEMDSHKQFLHPAISYGHQYSYEHLYVDRRPRVGVEDLEAFVSLAHDLAEDIEVDEEHYATDFTFAVVVEDLPDEVASFVANHDDRTMLKYGYNGHYEVNLVAVVPDEQRVVDSDVAVAEAFHHWDDEQETTGVLDQLRGLF</sequence>
<dbReference type="RefSeq" id="WP_247414601.1">
    <property type="nucleotide sequence ID" value="NZ_JALLGW010000001.1"/>
</dbReference>
<feature type="domain" description="DUF8052" evidence="2">
    <location>
        <begin position="38"/>
        <end position="189"/>
    </location>
</feature>
<protein>
    <recommendedName>
        <fullName evidence="2">DUF8052 domain-containing protein</fullName>
    </recommendedName>
</protein>
<gene>
    <name evidence="3" type="ORF">ACFPYI_10260</name>
</gene>